<dbReference type="Pfam" id="PF13407">
    <property type="entry name" value="Peripla_BP_4"/>
    <property type="match status" value="1"/>
</dbReference>
<dbReference type="PANTHER" id="PTHR30146:SF45">
    <property type="entry name" value="CATABOLITE REPRESSOR_ACTIVATOR"/>
    <property type="match status" value="1"/>
</dbReference>
<keyword evidence="1" id="KW-0678">Repressor</keyword>
<keyword evidence="7" id="KW-1185">Reference proteome</keyword>
<evidence type="ECO:0000256" key="2">
    <source>
        <dbReference type="ARBA" id="ARBA00023015"/>
    </source>
</evidence>
<keyword evidence="3 6" id="KW-0238">DNA-binding</keyword>
<dbReference type="CDD" id="cd06274">
    <property type="entry name" value="PBP1_FruR"/>
    <property type="match status" value="1"/>
</dbReference>
<sequence>MAKTIEEIASELSVSTTTVSLALSGKARQYRISMATEERIKAYAEEHGYQINHTARSLRLQRTDTMALIVPRLSNHFFASLAEKLEIRCRDAGIQLFVSCCYDNPDTQLQLIQNFRQRNIDGLFVVPSNPQIPEKANRFFKHRMVLLDRDFGLRDFPVIITDNKNASISLTEKILANNAKAAGETEILFLAGNPDMPSIKARISGFETALKGKKIPEKNIRIVTVPRNGFNEGTEGMQAALAAKKAIPDILLTSSIPVFEGALHALKQQIGEVPATMMLATFDDHTMLDFLPNPVCSAKQDSDHMIRAAYDEMEKLIKNIHAPQTHIASLKIIARNMV</sequence>
<dbReference type="PANTHER" id="PTHR30146">
    <property type="entry name" value="LACI-RELATED TRANSCRIPTIONAL REPRESSOR"/>
    <property type="match status" value="1"/>
</dbReference>
<dbReference type="GO" id="GO:0055085">
    <property type="term" value="P:transmembrane transport"/>
    <property type="evidence" value="ECO:0007669"/>
    <property type="project" value="UniProtKB-ARBA"/>
</dbReference>
<dbReference type="InterPro" id="IPR010982">
    <property type="entry name" value="Lambda_DNA-bd_dom_sf"/>
</dbReference>
<name>A0A928YWH0_9GAMM</name>
<accession>A0A928YWH0</accession>
<gene>
    <name evidence="6" type="ORF">C4F51_13470</name>
</gene>
<keyword evidence="4" id="KW-0804">Transcription</keyword>
<evidence type="ECO:0000313" key="6">
    <source>
        <dbReference type="EMBL" id="MBE8718198.1"/>
    </source>
</evidence>
<evidence type="ECO:0000256" key="1">
    <source>
        <dbReference type="ARBA" id="ARBA00022491"/>
    </source>
</evidence>
<dbReference type="CDD" id="cd01392">
    <property type="entry name" value="HTH_LacI"/>
    <property type="match status" value="1"/>
</dbReference>
<protein>
    <submittedName>
        <fullName evidence="6">LacI family DNA-binding transcriptional regulator</fullName>
    </submittedName>
</protein>
<dbReference type="InterPro" id="IPR000843">
    <property type="entry name" value="HTH_LacI"/>
</dbReference>
<dbReference type="Gene3D" id="1.10.260.40">
    <property type="entry name" value="lambda repressor-like DNA-binding domains"/>
    <property type="match status" value="1"/>
</dbReference>
<evidence type="ECO:0000256" key="3">
    <source>
        <dbReference type="ARBA" id="ARBA00023125"/>
    </source>
</evidence>
<dbReference type="RefSeq" id="WP_193910560.1">
    <property type="nucleotide sequence ID" value="NZ_PRDL01000001.1"/>
</dbReference>
<proteinExistence type="predicted"/>
<dbReference type="GO" id="GO:0000976">
    <property type="term" value="F:transcription cis-regulatory region binding"/>
    <property type="evidence" value="ECO:0007669"/>
    <property type="project" value="TreeGrafter"/>
</dbReference>
<keyword evidence="2" id="KW-0805">Transcription regulation</keyword>
<dbReference type="SMART" id="SM00354">
    <property type="entry name" value="HTH_LACI"/>
    <property type="match status" value="1"/>
</dbReference>
<feature type="domain" description="HTH lacI-type" evidence="5">
    <location>
        <begin position="3"/>
        <end position="60"/>
    </location>
</feature>
<dbReference type="PROSITE" id="PS50932">
    <property type="entry name" value="HTH_LACI_2"/>
    <property type="match status" value="1"/>
</dbReference>
<reference evidence="6" key="1">
    <citation type="submission" date="2018-07" db="EMBL/GenBank/DDBJ databases">
        <title>Genome assembly of strain Ka43.</title>
        <authorList>
            <person name="Kukolya J."/>
            <person name="Nagy I."/>
            <person name="Horvath B."/>
            <person name="Toth A."/>
        </authorList>
    </citation>
    <scope>NUCLEOTIDE SEQUENCE</scope>
    <source>
        <strain evidence="6">KB43</strain>
    </source>
</reference>
<evidence type="ECO:0000259" key="5">
    <source>
        <dbReference type="PROSITE" id="PS50932"/>
    </source>
</evidence>
<evidence type="ECO:0000313" key="7">
    <source>
        <dbReference type="Proteomes" id="UP000652567"/>
    </source>
</evidence>
<comment type="caution">
    <text evidence="6">The sequence shown here is derived from an EMBL/GenBank/DDBJ whole genome shotgun (WGS) entry which is preliminary data.</text>
</comment>
<dbReference type="Pfam" id="PF00356">
    <property type="entry name" value="LacI"/>
    <property type="match status" value="1"/>
</dbReference>
<organism evidence="6 7">
    <name type="scientific">Cellvibrio polysaccharolyticus</name>
    <dbReference type="NCBI Taxonomy" id="2082724"/>
    <lineage>
        <taxon>Bacteria</taxon>
        <taxon>Pseudomonadati</taxon>
        <taxon>Pseudomonadota</taxon>
        <taxon>Gammaproteobacteria</taxon>
        <taxon>Cellvibrionales</taxon>
        <taxon>Cellvibrionaceae</taxon>
        <taxon>Cellvibrio</taxon>
    </lineage>
</organism>
<dbReference type="Proteomes" id="UP000652567">
    <property type="component" value="Unassembled WGS sequence"/>
</dbReference>
<dbReference type="GO" id="GO:0003700">
    <property type="term" value="F:DNA-binding transcription factor activity"/>
    <property type="evidence" value="ECO:0007669"/>
    <property type="project" value="TreeGrafter"/>
</dbReference>
<dbReference type="InterPro" id="IPR025997">
    <property type="entry name" value="SBP_2_dom"/>
</dbReference>
<dbReference type="AlphaFoldDB" id="A0A928YWH0"/>
<dbReference type="Gene3D" id="3.40.50.2300">
    <property type="match status" value="2"/>
</dbReference>
<dbReference type="EMBL" id="PRDL01000001">
    <property type="protein sequence ID" value="MBE8718198.1"/>
    <property type="molecule type" value="Genomic_DNA"/>
</dbReference>
<evidence type="ECO:0000256" key="4">
    <source>
        <dbReference type="ARBA" id="ARBA00023163"/>
    </source>
</evidence>
<dbReference type="SUPFAM" id="SSF53822">
    <property type="entry name" value="Periplasmic binding protein-like I"/>
    <property type="match status" value="1"/>
</dbReference>
<dbReference type="SUPFAM" id="SSF47413">
    <property type="entry name" value="lambda repressor-like DNA-binding domains"/>
    <property type="match status" value="1"/>
</dbReference>
<dbReference type="InterPro" id="IPR028082">
    <property type="entry name" value="Peripla_BP_I"/>
</dbReference>